<feature type="domain" description="RAVE complex protein Rav1 C-terminal" evidence="2">
    <location>
        <begin position="563"/>
        <end position="1204"/>
    </location>
</feature>
<dbReference type="InterPro" id="IPR022033">
    <property type="entry name" value="Rav1p_C"/>
</dbReference>
<accession>A0A0C2X804</accession>
<protein>
    <recommendedName>
        <fullName evidence="2">RAVE complex protein Rav1 C-terminal domain-containing protein</fullName>
    </recommendedName>
</protein>
<dbReference type="InterPro" id="IPR036322">
    <property type="entry name" value="WD40_repeat_dom_sf"/>
</dbReference>
<sequence>MESFLASSGDSILPVLFTKNILLAYASKDLIALVDASSLNLVTTLAFWDVYPSTYDTETYVRHIAVDVPNKLMVAASGSKIAVWTLSSLEQDAWRVHSSLITHQPVTSLTCHSGRLVVGTTGGLSLFTVQLLHDLPSWTLMWRTRTTSPEQIALSPSTTLLATRSNAQEVLIWQAASGRLVQSISHPRPVINVTWRSPPSNKEEYILYTTTSDAALRIFLPVLDTPRHLQLHATIDPFSFLPSSLATNHGSPVLPLSREVLRSVIGQVLRQPGDRNSFDDSQRRRLTELYEEGWDLFARILDDGSIVIQALANLDRRPPTLLKQFTLLHSLFNPPLDRLPTSLLLIPAAMKLTLVTFPPISTHRLLPLPFFDAKRDGLKTMRMAPESGQYGHLPIQRLSRSPEGHAVAVMRNGAAEVWKVKETGGLLLIHQFPTAKDTHVLVFHSGESIAIYDPGQDLLTVRMLGIEPLTLQLPKLTNLFLIPPNHDSITCLIGITETYQILQIHAVHPPEPSLTLRSTTSLPMGTTSPAWILPVDPMVWTSSASETLLTISKEGDLDFWAADTSESWRKTGSVRTGRENITRARCSSTKKSVLVVHKADGDEVSIWDSKESQFSSGLEYSETFGLEAPVNDLDWTATPDGQSILAIGFPHHILLIFQQRMTYFEHEPRWGVFGKIEIGSLTRYPIADSLWIAGAQLLTGAGHQLVQAKPGFAVKTTVPRDLFVTVARRNGPLPDYHPQMLLQCLLWEKLDLVKSIIVRLAQGMKYLTAEERAAFEMESMPAEAFLDSHSSTITKPAAKNAKQTSLLFDDTKTDNDDDQEFSRPLVTKLIQDLEEVPLKAFTANENEQLLVLLQATLDIDERRRALDADGLRYLISIRVFYLLNERISVPRTGPGAAKASEKGRGFRERIRYRDMVWAYHSQSQEVLLEASTAACGGKMLWSDARALGIFLWVNSTDTLKSYFETIARNLYMAGEDRDPTVCSLFYFALGKVRLALGLWRQAAWHPDHGVMVKFLANDFDQPRWKTAALKNAFALLGKRRFEMAAAFFLLGGSLRDAISVCLKQMGDFQLAVAITRIVEGENGPILTDMLKTTIIPMAFKEGNRWLGSWAFWRLNRRDLGVRILVTPLPDYANMLANEGFQVPETGESNYDDPSLALLFSRLKSMSLQTIKGTSMIPGQQEFDFVLQIARVFCRMGCHPLALDLVTSWSFDPPELPHGWAMALKTHPGSMSPPISPVTSSPRLRRSTSRRRSVVIDDLDLEGIHHMEPVTPRLGSALLRTSSALHLETVPETKELPTSETPAAVDEPARGRTGLGTLMQSAKRDVQVPEFDMGAFF</sequence>
<feature type="region of interest" description="Disordered" evidence="1">
    <location>
        <begin position="1229"/>
        <end position="1248"/>
    </location>
</feature>
<dbReference type="EMBL" id="KN824314">
    <property type="protein sequence ID" value="KIM25392.1"/>
    <property type="molecule type" value="Genomic_DNA"/>
</dbReference>
<organism evidence="3 4">
    <name type="scientific">Serendipita vermifera MAFF 305830</name>
    <dbReference type="NCBI Taxonomy" id="933852"/>
    <lineage>
        <taxon>Eukaryota</taxon>
        <taxon>Fungi</taxon>
        <taxon>Dikarya</taxon>
        <taxon>Basidiomycota</taxon>
        <taxon>Agaricomycotina</taxon>
        <taxon>Agaricomycetes</taxon>
        <taxon>Sebacinales</taxon>
        <taxon>Serendipitaceae</taxon>
        <taxon>Serendipita</taxon>
    </lineage>
</organism>
<feature type="region of interest" description="Disordered" evidence="1">
    <location>
        <begin position="1290"/>
        <end position="1310"/>
    </location>
</feature>
<dbReference type="GO" id="GO:0043291">
    <property type="term" value="C:RAVE complex"/>
    <property type="evidence" value="ECO:0007669"/>
    <property type="project" value="TreeGrafter"/>
</dbReference>
<evidence type="ECO:0000313" key="4">
    <source>
        <dbReference type="Proteomes" id="UP000054097"/>
    </source>
</evidence>
<gene>
    <name evidence="3" type="ORF">M408DRAFT_17285</name>
</gene>
<dbReference type="OrthoDB" id="342131at2759"/>
<dbReference type="HOGENOM" id="CLU_000310_0_1_1"/>
<dbReference type="InterPro" id="IPR052208">
    <property type="entry name" value="DmX-like/RAVE_component"/>
</dbReference>
<proteinExistence type="predicted"/>
<dbReference type="STRING" id="933852.A0A0C2X804"/>
<dbReference type="GO" id="GO:0007035">
    <property type="term" value="P:vacuolar acidification"/>
    <property type="evidence" value="ECO:0007669"/>
    <property type="project" value="TreeGrafter"/>
</dbReference>
<evidence type="ECO:0000259" key="2">
    <source>
        <dbReference type="Pfam" id="PF12234"/>
    </source>
</evidence>
<dbReference type="PANTHER" id="PTHR13950:SF9">
    <property type="entry name" value="RABCONNECTIN-3A"/>
    <property type="match status" value="1"/>
</dbReference>
<keyword evidence="4" id="KW-1185">Reference proteome</keyword>
<dbReference type="SUPFAM" id="SSF50978">
    <property type="entry name" value="WD40 repeat-like"/>
    <property type="match status" value="2"/>
</dbReference>
<evidence type="ECO:0000313" key="3">
    <source>
        <dbReference type="EMBL" id="KIM25392.1"/>
    </source>
</evidence>
<dbReference type="PANTHER" id="PTHR13950">
    <property type="entry name" value="RABCONNECTIN-RELATED"/>
    <property type="match status" value="1"/>
</dbReference>
<dbReference type="InterPro" id="IPR015943">
    <property type="entry name" value="WD40/YVTN_repeat-like_dom_sf"/>
</dbReference>
<dbReference type="Gene3D" id="2.130.10.10">
    <property type="entry name" value="YVTN repeat-like/Quinoprotein amine dehydrogenase"/>
    <property type="match status" value="1"/>
</dbReference>
<reference evidence="4" key="2">
    <citation type="submission" date="2015-01" db="EMBL/GenBank/DDBJ databases">
        <title>Evolutionary Origins and Diversification of the Mycorrhizal Mutualists.</title>
        <authorList>
            <consortium name="DOE Joint Genome Institute"/>
            <consortium name="Mycorrhizal Genomics Consortium"/>
            <person name="Kohler A."/>
            <person name="Kuo A."/>
            <person name="Nagy L.G."/>
            <person name="Floudas D."/>
            <person name="Copeland A."/>
            <person name="Barry K.W."/>
            <person name="Cichocki N."/>
            <person name="Veneault-Fourrey C."/>
            <person name="LaButti K."/>
            <person name="Lindquist E.A."/>
            <person name="Lipzen A."/>
            <person name="Lundell T."/>
            <person name="Morin E."/>
            <person name="Murat C."/>
            <person name="Riley R."/>
            <person name="Ohm R."/>
            <person name="Sun H."/>
            <person name="Tunlid A."/>
            <person name="Henrissat B."/>
            <person name="Grigoriev I.V."/>
            <person name="Hibbett D.S."/>
            <person name="Martin F."/>
        </authorList>
    </citation>
    <scope>NUCLEOTIDE SEQUENCE [LARGE SCALE GENOMIC DNA]</scope>
    <source>
        <strain evidence="4">MAFF 305830</strain>
    </source>
</reference>
<dbReference type="Proteomes" id="UP000054097">
    <property type="component" value="Unassembled WGS sequence"/>
</dbReference>
<dbReference type="Pfam" id="PF12234">
    <property type="entry name" value="Rav1p_C"/>
    <property type="match status" value="1"/>
</dbReference>
<name>A0A0C2X804_SERVB</name>
<evidence type="ECO:0000256" key="1">
    <source>
        <dbReference type="SAM" id="MobiDB-lite"/>
    </source>
</evidence>
<reference evidence="3 4" key="1">
    <citation type="submission" date="2014-04" db="EMBL/GenBank/DDBJ databases">
        <authorList>
            <consortium name="DOE Joint Genome Institute"/>
            <person name="Kuo A."/>
            <person name="Zuccaro A."/>
            <person name="Kohler A."/>
            <person name="Nagy L.G."/>
            <person name="Floudas D."/>
            <person name="Copeland A."/>
            <person name="Barry K.W."/>
            <person name="Cichocki N."/>
            <person name="Veneault-Fourrey C."/>
            <person name="LaButti K."/>
            <person name="Lindquist E.A."/>
            <person name="Lipzen A."/>
            <person name="Lundell T."/>
            <person name="Morin E."/>
            <person name="Murat C."/>
            <person name="Sun H."/>
            <person name="Tunlid A."/>
            <person name="Henrissat B."/>
            <person name="Grigoriev I.V."/>
            <person name="Hibbett D.S."/>
            <person name="Martin F."/>
            <person name="Nordberg H.P."/>
            <person name="Cantor M.N."/>
            <person name="Hua S.X."/>
        </authorList>
    </citation>
    <scope>NUCLEOTIDE SEQUENCE [LARGE SCALE GENOMIC DNA]</scope>
    <source>
        <strain evidence="3 4">MAFF 305830</strain>
    </source>
</reference>